<dbReference type="EMBL" id="CP007174">
    <property type="protein sequence ID" value="AIF83158.1"/>
    <property type="molecule type" value="Genomic_DNA"/>
</dbReference>
<evidence type="ECO:0000313" key="2">
    <source>
        <dbReference type="Proteomes" id="UP000028194"/>
    </source>
</evidence>
<dbReference type="OrthoDB" id="379212at2157"/>
<dbReference type="HOGENOM" id="CLU_200883_0_0_2"/>
<dbReference type="KEGG" id="nev:NTE_01085"/>
<accession>A0A075MPL9</accession>
<gene>
    <name evidence="1" type="ORF">NTE_01085</name>
</gene>
<dbReference type="GeneID" id="41596901"/>
<proteinExistence type="predicted"/>
<dbReference type="RefSeq" id="WP_148699976.1">
    <property type="nucleotide sequence ID" value="NZ_CP007174.1"/>
</dbReference>
<sequence length="73" mass="7991">MAKKKQQQPQEPKLEGNAIVSSAGKSISISGDDGGPVLAVTNEYGNSAVYRIEAHSFDSLWSQLWQFVKDSQH</sequence>
<organism evidence="1 2">
    <name type="scientific">Candidatus Nitrososphaera evergladensis SR1</name>
    <dbReference type="NCBI Taxonomy" id="1459636"/>
    <lineage>
        <taxon>Archaea</taxon>
        <taxon>Nitrososphaerota</taxon>
        <taxon>Nitrososphaeria</taxon>
        <taxon>Nitrososphaerales</taxon>
        <taxon>Nitrososphaeraceae</taxon>
        <taxon>Nitrososphaera</taxon>
    </lineage>
</organism>
<keyword evidence="2" id="KW-1185">Reference proteome</keyword>
<protein>
    <submittedName>
        <fullName evidence="1">Uncharacterized protein</fullName>
    </submittedName>
</protein>
<reference evidence="1 2" key="1">
    <citation type="journal article" date="2014" name="PLoS ONE">
        <title>Genome Sequence of Candidatus Nitrososphaera evergladensis from Group I.1b Enriched from Everglades Soil Reveals Novel Genomic Features of the Ammonia-Oxidizing Archaea.</title>
        <authorList>
            <person name="Zhalnina K.V."/>
            <person name="Dias R."/>
            <person name="Leonard M.T."/>
            <person name="Dorr de Quadros P."/>
            <person name="Camargo F.A."/>
            <person name="Drew J.C."/>
            <person name="Farmerie W.G."/>
            <person name="Daroub S.H."/>
            <person name="Triplett E.W."/>
        </authorList>
    </citation>
    <scope>NUCLEOTIDE SEQUENCE [LARGE SCALE GENOMIC DNA]</scope>
    <source>
        <strain evidence="1 2">SR1</strain>
    </source>
</reference>
<name>A0A075MPL9_9ARCH</name>
<dbReference type="STRING" id="1459636.NTE_01085"/>
<dbReference type="AlphaFoldDB" id="A0A075MPL9"/>
<evidence type="ECO:0000313" key="1">
    <source>
        <dbReference type="EMBL" id="AIF83158.1"/>
    </source>
</evidence>
<dbReference type="Proteomes" id="UP000028194">
    <property type="component" value="Chromosome"/>
</dbReference>